<evidence type="ECO:0008006" key="4">
    <source>
        <dbReference type="Google" id="ProtNLM"/>
    </source>
</evidence>
<dbReference type="AlphaFoldDB" id="A0A7Y4GPG4"/>
<dbReference type="RefSeq" id="WP_171578709.1">
    <property type="nucleotide sequence ID" value="NZ_JAAVLX010000003.1"/>
</dbReference>
<evidence type="ECO:0000313" key="2">
    <source>
        <dbReference type="EMBL" id="NOJ39416.1"/>
    </source>
</evidence>
<feature type="transmembrane region" description="Helical" evidence="1">
    <location>
        <begin position="347"/>
        <end position="368"/>
    </location>
</feature>
<keyword evidence="3" id="KW-1185">Reference proteome</keyword>
<keyword evidence="1" id="KW-1133">Transmembrane helix</keyword>
<feature type="transmembrane region" description="Helical" evidence="1">
    <location>
        <begin position="150"/>
        <end position="166"/>
    </location>
</feature>
<keyword evidence="1" id="KW-0812">Transmembrane</keyword>
<evidence type="ECO:0000313" key="3">
    <source>
        <dbReference type="Proteomes" id="UP000544122"/>
    </source>
</evidence>
<keyword evidence="1" id="KW-0472">Membrane</keyword>
<feature type="transmembrane region" description="Helical" evidence="1">
    <location>
        <begin position="27"/>
        <end position="53"/>
    </location>
</feature>
<accession>A0A7Y4GPG4</accession>
<comment type="caution">
    <text evidence="2">The sequence shown here is derived from an EMBL/GenBank/DDBJ whole genome shotgun (WGS) entry which is preliminary data.</text>
</comment>
<reference evidence="2 3" key="1">
    <citation type="submission" date="2020-03" db="EMBL/GenBank/DDBJ databases">
        <title>Bradyrhizobium diversity isolated from nodules of Indigofera sp.</title>
        <authorList>
            <person name="Klepa M."/>
            <person name="Helene L."/>
            <person name="Hungria M."/>
        </authorList>
    </citation>
    <scope>NUCLEOTIDE SEQUENCE [LARGE SCALE GENOMIC DNA]</scope>
    <source>
        <strain evidence="2 3">WSM 1791</strain>
    </source>
</reference>
<feature type="transmembrane region" description="Helical" evidence="1">
    <location>
        <begin position="290"/>
        <end position="311"/>
    </location>
</feature>
<organism evidence="2 3">
    <name type="scientific">Bradyrhizobium australiense</name>
    <dbReference type="NCBI Taxonomy" id="2721161"/>
    <lineage>
        <taxon>Bacteria</taxon>
        <taxon>Pseudomonadati</taxon>
        <taxon>Pseudomonadota</taxon>
        <taxon>Alphaproteobacteria</taxon>
        <taxon>Hyphomicrobiales</taxon>
        <taxon>Nitrobacteraceae</taxon>
        <taxon>Bradyrhizobium</taxon>
    </lineage>
</organism>
<feature type="transmembrane region" description="Helical" evidence="1">
    <location>
        <begin position="259"/>
        <end position="283"/>
    </location>
</feature>
<gene>
    <name evidence="2" type="ORF">HCN58_07340</name>
</gene>
<sequence length="508" mass="55788">MSLDIGLGLPGDETARQGAWTVTPLHAVVAVFMVAIILRGILPFNVDVSWWLIVCERMLDGQRLYVDILETNPPMAGAVYFLGVALARAIHARPEVVTNGLIFLSIATSLALTWRALRFSSFGERARRAAAVWAAALLAILPMYDFGQREHLALVLLLPALAVYVLRANGERVTPSAILIAGLCAATTMNFKPYFVFAVGFCILTAAAHARDWRVLFAPENWIAAALVVIHALCIVAFYPEYFTLVYPLVRDVYLLLKAPLLAILLTSATLLWLVAIMVVLAMQSQRRKVDAAAVVMMAGSLGFAISFFVQGKGWGYHAYPMVALGLLAAGWAIAASQDERAGSRRLRAGAMLVVALIFANACLWFNASVDMRRVQEEVTLIGPRPKILMLSAAAVIGHPMVRELQGTWVSRQEALWVREIVRRARLDGSIDQATADRLAGYVARERAGLIEDFRKQPPDVVVIDNQDSDWGSWAAADPELSQLLKSYALVKNINGIEILRRVDQTRS</sequence>
<feature type="transmembrane region" description="Helical" evidence="1">
    <location>
        <begin position="126"/>
        <end position="144"/>
    </location>
</feature>
<feature type="transmembrane region" description="Helical" evidence="1">
    <location>
        <begin position="222"/>
        <end position="239"/>
    </location>
</feature>
<feature type="transmembrane region" description="Helical" evidence="1">
    <location>
        <begin position="317"/>
        <end position="335"/>
    </location>
</feature>
<dbReference type="EMBL" id="JAAVLX010000003">
    <property type="protein sequence ID" value="NOJ39416.1"/>
    <property type="molecule type" value="Genomic_DNA"/>
</dbReference>
<protein>
    <recommendedName>
        <fullName evidence="4">Glycosyltransferase RgtA/B/C/D-like domain-containing protein</fullName>
    </recommendedName>
</protein>
<proteinExistence type="predicted"/>
<feature type="transmembrane region" description="Helical" evidence="1">
    <location>
        <begin position="96"/>
        <end position="114"/>
    </location>
</feature>
<evidence type="ECO:0000256" key="1">
    <source>
        <dbReference type="SAM" id="Phobius"/>
    </source>
</evidence>
<dbReference type="Proteomes" id="UP000544122">
    <property type="component" value="Unassembled WGS sequence"/>
</dbReference>
<name>A0A7Y4GPG4_9BRAD</name>